<gene>
    <name evidence="2" type="ORF">R1flu_021638</name>
</gene>
<evidence type="ECO:0000313" key="2">
    <source>
        <dbReference type="EMBL" id="KAL2653510.1"/>
    </source>
</evidence>
<dbReference type="Proteomes" id="UP001605036">
    <property type="component" value="Unassembled WGS sequence"/>
</dbReference>
<name>A0ABD1ZRK8_9MARC</name>
<reference evidence="2 3" key="1">
    <citation type="submission" date="2024-09" db="EMBL/GenBank/DDBJ databases">
        <title>Chromosome-scale assembly of Riccia fluitans.</title>
        <authorList>
            <person name="Paukszto L."/>
            <person name="Sawicki J."/>
            <person name="Karawczyk K."/>
            <person name="Piernik-Szablinska J."/>
            <person name="Szczecinska M."/>
            <person name="Mazdziarz M."/>
        </authorList>
    </citation>
    <scope>NUCLEOTIDE SEQUENCE [LARGE SCALE GENOMIC DNA]</scope>
    <source>
        <strain evidence="2">Rf_01</strain>
        <tissue evidence="2">Aerial parts of the thallus</tissue>
    </source>
</reference>
<organism evidence="2 3">
    <name type="scientific">Riccia fluitans</name>
    <dbReference type="NCBI Taxonomy" id="41844"/>
    <lineage>
        <taxon>Eukaryota</taxon>
        <taxon>Viridiplantae</taxon>
        <taxon>Streptophyta</taxon>
        <taxon>Embryophyta</taxon>
        <taxon>Marchantiophyta</taxon>
        <taxon>Marchantiopsida</taxon>
        <taxon>Marchantiidae</taxon>
        <taxon>Marchantiales</taxon>
        <taxon>Ricciaceae</taxon>
        <taxon>Riccia</taxon>
    </lineage>
</organism>
<evidence type="ECO:0000256" key="1">
    <source>
        <dbReference type="SAM" id="MobiDB-lite"/>
    </source>
</evidence>
<sequence length="137" mass="14962">MAPRSCYWRAFSNKTETSSHVEYSILSTSLHHGGLSRGGTLSLHLRFAIRAMRKNDLWRSRCRLGRPRLLEVLPRAIGPDPNTVDSQPKIAGLLPSGGANNVRKDRGQPSESRYPLGSNLEFDPSGVAAVAGHALNC</sequence>
<dbReference type="AlphaFoldDB" id="A0ABD1ZRK8"/>
<accession>A0ABD1ZRK8</accession>
<feature type="region of interest" description="Disordered" evidence="1">
    <location>
        <begin position="80"/>
        <end position="112"/>
    </location>
</feature>
<keyword evidence="3" id="KW-1185">Reference proteome</keyword>
<evidence type="ECO:0000313" key="3">
    <source>
        <dbReference type="Proteomes" id="UP001605036"/>
    </source>
</evidence>
<comment type="caution">
    <text evidence="2">The sequence shown here is derived from an EMBL/GenBank/DDBJ whole genome shotgun (WGS) entry which is preliminary data.</text>
</comment>
<proteinExistence type="predicted"/>
<dbReference type="EMBL" id="JBHFFA010000001">
    <property type="protein sequence ID" value="KAL2653510.1"/>
    <property type="molecule type" value="Genomic_DNA"/>
</dbReference>
<protein>
    <submittedName>
        <fullName evidence="2">Uncharacterized protein</fullName>
    </submittedName>
</protein>